<dbReference type="SUPFAM" id="SSF47923">
    <property type="entry name" value="Ypt/Rab-GAP domain of gyp1p"/>
    <property type="match status" value="1"/>
</dbReference>
<organism evidence="3 4">
    <name type="scientific">Saccharomyces arboricola (strain H-6 / AS 2.3317 / CBS 10644)</name>
    <name type="common">Yeast</name>
    <dbReference type="NCBI Taxonomy" id="1160507"/>
    <lineage>
        <taxon>Eukaryota</taxon>
        <taxon>Fungi</taxon>
        <taxon>Dikarya</taxon>
        <taxon>Ascomycota</taxon>
        <taxon>Saccharomycotina</taxon>
        <taxon>Saccharomycetes</taxon>
        <taxon>Saccharomycetales</taxon>
        <taxon>Saccharomycetaceae</taxon>
        <taxon>Saccharomyces</taxon>
    </lineage>
</organism>
<sequence>MPLRSLFNAGYKRHGKDPLARDYFDVYLQLLICSSSEEAEDQKGKAISKLLEKKDVPLLRYMGIGPLGFVYNSLRKDCWYELLASQLRIEDLIEYVSPVEKHKDEGQVILDAERSFGGISDKNLKLQLKALLVELISGVLRKYPTLNYYQGYHDIVSVFLMCFSWDIVGKKELEWENLSLRDQIDMEKLFYCVEAFTLLYLRDFMMNSLDFSFEHLKVISSLIKNSDLKFYNAFKFDENEPFFAIGSILTIFAHNLKPIDTGDTNLHKILFQIFDMTISLQSMHLPLIIYKNLILQSAPEILKQMEANRDVFENDFDLRHGAIQTVLQKKLCDESLWKEVLQITRDDPTSANNKILKKVHLNKYSTLLNTACGKPRSFEMDTIIFYLNEQTKMNESRKNEKCHGVTYSSKTKALVQRLGHFLPFKYNKWGKISLLIGIAAILYQLRTTRSLTLMLSLRYMISAKLKDLSHVNINLHQVAHIWMDPIKDILKVGRPNR</sequence>
<feature type="domain" description="Rab-GAP TBC" evidence="2">
    <location>
        <begin position="69"/>
        <end position="281"/>
    </location>
</feature>
<evidence type="ECO:0000259" key="2">
    <source>
        <dbReference type="PROSITE" id="PS50086"/>
    </source>
</evidence>
<dbReference type="InterPro" id="IPR045913">
    <property type="entry name" value="TBC20/Gyp8-like"/>
</dbReference>
<protein>
    <submittedName>
        <fullName evidence="3">Gyp8p</fullName>
    </submittedName>
</protein>
<dbReference type="OrthoDB" id="206700at2759"/>
<dbReference type="PROSITE" id="PS50086">
    <property type="entry name" value="TBC_RABGAP"/>
    <property type="match status" value="1"/>
</dbReference>
<proteinExistence type="predicted"/>
<dbReference type="Pfam" id="PF00566">
    <property type="entry name" value="RabGAP-TBC"/>
    <property type="match status" value="1"/>
</dbReference>
<evidence type="ECO:0000313" key="3">
    <source>
        <dbReference type="EMBL" id="EJS43930.1"/>
    </source>
</evidence>
<dbReference type="Gene3D" id="1.10.472.80">
    <property type="entry name" value="Ypt/Rab-GAP domain of gyp1p, domain 3"/>
    <property type="match status" value="1"/>
</dbReference>
<gene>
    <name evidence="3" type="ORF">SU7_0981</name>
</gene>
<keyword evidence="4" id="KW-1185">Reference proteome</keyword>
<dbReference type="GO" id="GO:0006888">
    <property type="term" value="P:endoplasmic reticulum to Golgi vesicle-mediated transport"/>
    <property type="evidence" value="ECO:0007669"/>
    <property type="project" value="TreeGrafter"/>
</dbReference>
<reference evidence="3 4" key="1">
    <citation type="journal article" date="2013" name="BMC Genomics">
        <title>High quality de novo sequencing and assembly of the Saccharomyces arboricolus genome.</title>
        <authorList>
            <person name="Liti G."/>
            <person name="Nguyen Ba A.N."/>
            <person name="Blythe M."/>
            <person name="Mueller C.A."/>
            <person name="Bergstroem A."/>
            <person name="Cubillos F.A."/>
            <person name="Dafhnis-Calas F."/>
            <person name="Khoshraftar S."/>
            <person name="Malla S."/>
            <person name="Mehta N."/>
            <person name="Siow C.C."/>
            <person name="Warringer J."/>
            <person name="Moses A.M."/>
            <person name="Louis E.J."/>
            <person name="Nieduszynski C.A."/>
        </authorList>
    </citation>
    <scope>NUCLEOTIDE SEQUENCE [LARGE SCALE GENOMIC DNA]</scope>
    <source>
        <strain evidence="4">H-6 / AS 2.3317 / CBS 10644</strain>
    </source>
</reference>
<dbReference type="EMBL" id="ALIE01000066">
    <property type="protein sequence ID" value="EJS43930.1"/>
    <property type="molecule type" value="Genomic_DNA"/>
</dbReference>
<dbReference type="Proteomes" id="UP000006968">
    <property type="component" value="Chromosome VI"/>
</dbReference>
<dbReference type="HOGENOM" id="CLU_039465_3_0_1"/>
<dbReference type="PANTHER" id="PTHR20913:SF7">
    <property type="entry name" value="RE60063P"/>
    <property type="match status" value="1"/>
</dbReference>
<dbReference type="GO" id="GO:0005096">
    <property type="term" value="F:GTPase activator activity"/>
    <property type="evidence" value="ECO:0007669"/>
    <property type="project" value="UniProtKB-KW"/>
</dbReference>
<comment type="caution">
    <text evidence="3">The sequence shown here is derived from an EMBL/GenBank/DDBJ whole genome shotgun (WGS) entry which is preliminary data.</text>
</comment>
<dbReference type="PANTHER" id="PTHR20913">
    <property type="entry name" value="TBC1 DOMAIN FAMILY MEMBER 20/GTPASE"/>
    <property type="match status" value="1"/>
</dbReference>
<keyword evidence="1" id="KW-0343">GTPase activation</keyword>
<dbReference type="InterPro" id="IPR035969">
    <property type="entry name" value="Rab-GAP_TBC_sf"/>
</dbReference>
<accession>J8PP62</accession>
<dbReference type="GO" id="GO:0005789">
    <property type="term" value="C:endoplasmic reticulum membrane"/>
    <property type="evidence" value="ECO:0007669"/>
    <property type="project" value="TreeGrafter"/>
</dbReference>
<dbReference type="InterPro" id="IPR000195">
    <property type="entry name" value="Rab-GAP-TBC_dom"/>
</dbReference>
<dbReference type="AlphaFoldDB" id="J8PP62"/>
<dbReference type="Gene3D" id="1.10.8.1310">
    <property type="match status" value="1"/>
</dbReference>
<evidence type="ECO:0000313" key="4">
    <source>
        <dbReference type="Proteomes" id="UP000006968"/>
    </source>
</evidence>
<name>J8PP62_SACAR</name>
<evidence type="ECO:0000256" key="1">
    <source>
        <dbReference type="ARBA" id="ARBA00022468"/>
    </source>
</evidence>